<gene>
    <name evidence="5" type="ORF">AJ79_07213</name>
</gene>
<dbReference type="FunFam" id="3.40.50.720:FF:000084">
    <property type="entry name" value="Short-chain dehydrogenase reductase"/>
    <property type="match status" value="1"/>
</dbReference>
<dbReference type="OrthoDB" id="5325318at2759"/>
<dbReference type="SMART" id="SM00822">
    <property type="entry name" value="PKS_KR"/>
    <property type="match status" value="1"/>
</dbReference>
<dbReference type="PANTHER" id="PTHR43008">
    <property type="entry name" value="BENZIL REDUCTASE"/>
    <property type="match status" value="1"/>
</dbReference>
<reference evidence="5 6" key="1">
    <citation type="submission" date="2017-10" db="EMBL/GenBank/DDBJ databases">
        <title>Comparative genomics in systemic dimorphic fungi from Ajellomycetaceae.</title>
        <authorList>
            <person name="Munoz J.F."/>
            <person name="Mcewen J.G."/>
            <person name="Clay O.K."/>
            <person name="Cuomo C.A."/>
        </authorList>
    </citation>
    <scope>NUCLEOTIDE SEQUENCE [LARGE SCALE GENOMIC DNA]</scope>
    <source>
        <strain evidence="5 6">UAMH5409</strain>
    </source>
</reference>
<dbReference type="InterPro" id="IPR057326">
    <property type="entry name" value="KR_dom"/>
</dbReference>
<keyword evidence="6" id="KW-1185">Reference proteome</keyword>
<evidence type="ECO:0000256" key="2">
    <source>
        <dbReference type="ARBA" id="ARBA00022857"/>
    </source>
</evidence>
<dbReference type="InterPro" id="IPR002347">
    <property type="entry name" value="SDR_fam"/>
</dbReference>
<comment type="similarity">
    <text evidence="1">Belongs to the short-chain dehydrogenases/reductases (SDR) family.</text>
</comment>
<proteinExistence type="inferred from homology"/>
<dbReference type="Proteomes" id="UP000223968">
    <property type="component" value="Unassembled WGS sequence"/>
</dbReference>
<keyword evidence="3" id="KW-0560">Oxidoreductase</keyword>
<evidence type="ECO:0000313" key="5">
    <source>
        <dbReference type="EMBL" id="PGH03981.1"/>
    </source>
</evidence>
<dbReference type="AlphaFoldDB" id="A0A2B7X5C5"/>
<dbReference type="EMBL" id="PDNB01000141">
    <property type="protein sequence ID" value="PGH03981.1"/>
    <property type="molecule type" value="Genomic_DNA"/>
</dbReference>
<accession>A0A2B7X5C5</accession>
<dbReference type="Pfam" id="PF13561">
    <property type="entry name" value="adh_short_C2"/>
    <property type="match status" value="1"/>
</dbReference>
<dbReference type="GO" id="GO:0050664">
    <property type="term" value="F:oxidoreductase activity, acting on NAD(P)H, oxygen as acceptor"/>
    <property type="evidence" value="ECO:0007669"/>
    <property type="project" value="TreeGrafter"/>
</dbReference>
<dbReference type="InterPro" id="IPR036291">
    <property type="entry name" value="NAD(P)-bd_dom_sf"/>
</dbReference>
<organism evidence="5 6">
    <name type="scientific">Helicocarpus griseus UAMH5409</name>
    <dbReference type="NCBI Taxonomy" id="1447875"/>
    <lineage>
        <taxon>Eukaryota</taxon>
        <taxon>Fungi</taxon>
        <taxon>Dikarya</taxon>
        <taxon>Ascomycota</taxon>
        <taxon>Pezizomycotina</taxon>
        <taxon>Eurotiomycetes</taxon>
        <taxon>Eurotiomycetidae</taxon>
        <taxon>Onygenales</taxon>
        <taxon>Ajellomycetaceae</taxon>
        <taxon>Helicocarpus</taxon>
    </lineage>
</organism>
<protein>
    <recommendedName>
        <fullName evidence="4">Ketoreductase domain-containing protein</fullName>
    </recommendedName>
</protein>
<name>A0A2B7X5C5_9EURO</name>
<sequence>MSSALPATDGYRHTALTDLFSLKGKTVVITGGARGLGLAFAWAVAEVGANVAVLDLLDKPHEDFYLLEKELGVKTKLYRVDVTDYEALERTFDEVKKDFGSIDHCVTSAGVPKDKPFLEHTQADLRSLLSINVEGTFFAAQFAAKHMKAQGTGGSIVMIASIAGHNSCPGKSVSGYCFTKGAILAGCRALADELVQYNIRVNTISPGYILTDMTVANIAARPTILQDLPKNIPMGHIGDRRDLKGAIVLLLSQASAYTTGTDLIIDGGLVAH</sequence>
<evidence type="ECO:0000313" key="6">
    <source>
        <dbReference type="Proteomes" id="UP000223968"/>
    </source>
</evidence>
<dbReference type="STRING" id="1447875.A0A2B7X5C5"/>
<comment type="caution">
    <text evidence="5">The sequence shown here is derived from an EMBL/GenBank/DDBJ whole genome shotgun (WGS) entry which is preliminary data.</text>
</comment>
<dbReference type="Gene3D" id="3.40.50.720">
    <property type="entry name" value="NAD(P)-binding Rossmann-like Domain"/>
    <property type="match status" value="1"/>
</dbReference>
<evidence type="ECO:0000259" key="4">
    <source>
        <dbReference type="SMART" id="SM00822"/>
    </source>
</evidence>
<feature type="domain" description="Ketoreductase" evidence="4">
    <location>
        <begin position="25"/>
        <end position="182"/>
    </location>
</feature>
<dbReference type="SUPFAM" id="SSF51735">
    <property type="entry name" value="NAD(P)-binding Rossmann-fold domains"/>
    <property type="match status" value="1"/>
</dbReference>
<dbReference type="GO" id="GO:0016616">
    <property type="term" value="F:oxidoreductase activity, acting on the CH-OH group of donors, NAD or NADP as acceptor"/>
    <property type="evidence" value="ECO:0007669"/>
    <property type="project" value="UniProtKB-ARBA"/>
</dbReference>
<evidence type="ECO:0000256" key="3">
    <source>
        <dbReference type="ARBA" id="ARBA00023002"/>
    </source>
</evidence>
<evidence type="ECO:0000256" key="1">
    <source>
        <dbReference type="ARBA" id="ARBA00006484"/>
    </source>
</evidence>
<dbReference type="PRINTS" id="PR00081">
    <property type="entry name" value="GDHRDH"/>
</dbReference>
<dbReference type="PANTHER" id="PTHR43008:SF4">
    <property type="entry name" value="CHAIN DEHYDROGENASE, PUTATIVE (AFU_ORTHOLOGUE AFUA_4G08710)-RELATED"/>
    <property type="match status" value="1"/>
</dbReference>
<keyword evidence="2" id="KW-0521">NADP</keyword>